<feature type="domain" description="Pyruvate carboxyltransferase" evidence="4">
    <location>
        <begin position="1"/>
        <end position="250"/>
    </location>
</feature>
<dbReference type="OrthoDB" id="9803573at2"/>
<dbReference type="Gene3D" id="3.20.20.70">
    <property type="entry name" value="Aldolase class I"/>
    <property type="match status" value="1"/>
</dbReference>
<dbReference type="PANTHER" id="PTHR42880:SF1">
    <property type="entry name" value="ISOPROPYLMALATE_HOMOCITRATE_CITRAMALATE SYNTHASE FAMILY PROTEIN"/>
    <property type="match status" value="1"/>
</dbReference>
<reference evidence="6" key="2">
    <citation type="journal article" date="2013" name="Stand. Genomic Sci.">
        <title>Complete genome sequence of Desulfocapsa sulfexigens, a marine deltaproteobacterium specialized in disproportionating inorganic sulfur compounds.</title>
        <authorList>
            <person name="Finster K.W."/>
            <person name="Kjeldsen K.U."/>
            <person name="Kube M."/>
            <person name="Reinhardt R."/>
            <person name="Mussmann M."/>
            <person name="Amann R."/>
            <person name="Schreiber L."/>
        </authorList>
    </citation>
    <scope>NUCLEOTIDE SEQUENCE [LARGE SCALE GENOMIC DNA]</scope>
    <source>
        <strain evidence="6">DSM 10523 / SB164P1</strain>
    </source>
</reference>
<evidence type="ECO:0000256" key="1">
    <source>
        <dbReference type="ARBA" id="ARBA00006154"/>
    </source>
</evidence>
<dbReference type="KEGG" id="dpi:BN4_20067"/>
<dbReference type="STRING" id="1322246.BN4_20067"/>
<dbReference type="Pfam" id="PF00682">
    <property type="entry name" value="HMGL-like"/>
    <property type="match status" value="1"/>
</dbReference>
<comment type="similarity">
    <text evidence="1 3">Belongs to the alpha-IPM synthase/homocitrate synthase family.</text>
</comment>
<proteinExistence type="inferred from homology"/>
<dbReference type="GO" id="GO:0019752">
    <property type="term" value="P:carboxylic acid metabolic process"/>
    <property type="evidence" value="ECO:0007669"/>
    <property type="project" value="InterPro"/>
</dbReference>
<evidence type="ECO:0000313" key="6">
    <source>
        <dbReference type="Proteomes" id="UP000011724"/>
    </source>
</evidence>
<dbReference type="Gene3D" id="1.10.238.260">
    <property type="match status" value="1"/>
</dbReference>
<dbReference type="GO" id="GO:0046912">
    <property type="term" value="F:acyltransferase activity, acyl groups converted into alkyl on transfer"/>
    <property type="evidence" value="ECO:0007669"/>
    <property type="project" value="InterPro"/>
</dbReference>
<dbReference type="InterPro" id="IPR002034">
    <property type="entry name" value="AIPM/Hcit_synth_CS"/>
</dbReference>
<dbReference type="InterPro" id="IPR054691">
    <property type="entry name" value="LeuA/HCS_post-cat"/>
</dbReference>
<organism evidence="5 6">
    <name type="scientific">Pseudodesulfovibrio piezophilus (strain DSM 21447 / JCM 15486 / C1TLV30)</name>
    <name type="common">Desulfovibrio piezophilus</name>
    <dbReference type="NCBI Taxonomy" id="1322246"/>
    <lineage>
        <taxon>Bacteria</taxon>
        <taxon>Pseudomonadati</taxon>
        <taxon>Thermodesulfobacteriota</taxon>
        <taxon>Desulfovibrionia</taxon>
        <taxon>Desulfovibrionales</taxon>
        <taxon>Desulfovibrionaceae</taxon>
    </lineage>
</organism>
<keyword evidence="6" id="KW-1185">Reference proteome</keyword>
<dbReference type="HOGENOM" id="CLU_022158_4_0_7"/>
<dbReference type="RefSeq" id="WP_015416171.1">
    <property type="nucleotide sequence ID" value="NC_020409.1"/>
</dbReference>
<dbReference type="Pfam" id="PF22617">
    <property type="entry name" value="HCS_D2"/>
    <property type="match status" value="1"/>
</dbReference>
<dbReference type="InterPro" id="IPR000891">
    <property type="entry name" value="PYR_CT"/>
</dbReference>
<dbReference type="eggNOG" id="COG0119">
    <property type="taxonomic scope" value="Bacteria"/>
</dbReference>
<dbReference type="PROSITE" id="PS00815">
    <property type="entry name" value="AIPM_HOMOCIT_SYNTH_1"/>
    <property type="match status" value="1"/>
</dbReference>
<dbReference type="AlphaFoldDB" id="M1WSD8"/>
<reference evidence="5 6" key="1">
    <citation type="journal article" date="2013" name="PLoS ONE">
        <title>The first genomic and proteomic characterization of a deep-sea sulfate reducer: insights into the piezophilic lifestyle of Desulfovibrio piezophilus.</title>
        <authorList>
            <person name="Pradel N."/>
            <person name="Ji B."/>
            <person name="Gimenez G."/>
            <person name="Talla E."/>
            <person name="Lenoble P."/>
            <person name="Garel M."/>
            <person name="Tamburini C."/>
            <person name="Fourquet P."/>
            <person name="Lebrun R."/>
            <person name="Bertin P."/>
            <person name="Denis Y."/>
            <person name="Pophillat M."/>
            <person name="Barbe V."/>
            <person name="Ollivier B."/>
            <person name="Dolla A."/>
        </authorList>
    </citation>
    <scope>NUCLEOTIDE SEQUENCE [LARGE SCALE GENOMIC DNA]</scope>
    <source>
        <strain evidence="6">DSM 10523 / SB164P1</strain>
    </source>
</reference>
<keyword evidence="2 3" id="KW-0808">Transferase</keyword>
<accession>M1WSD8</accession>
<keyword evidence="5" id="KW-0670">Pyruvate</keyword>
<dbReference type="BioCyc" id="DPIE1322246:BN4_RS14570-MONOMER"/>
<name>M1WSD8_PSEP2</name>
<dbReference type="PROSITE" id="PS50991">
    <property type="entry name" value="PYR_CT"/>
    <property type="match status" value="1"/>
</dbReference>
<evidence type="ECO:0000256" key="3">
    <source>
        <dbReference type="RuleBase" id="RU003523"/>
    </source>
</evidence>
<evidence type="ECO:0000256" key="2">
    <source>
        <dbReference type="ARBA" id="ARBA00022679"/>
    </source>
</evidence>
<evidence type="ECO:0000313" key="5">
    <source>
        <dbReference type="EMBL" id="CCH50129.1"/>
    </source>
</evidence>
<dbReference type="PROSITE" id="PS00816">
    <property type="entry name" value="AIPM_HOMOCIT_SYNTH_2"/>
    <property type="match status" value="1"/>
</dbReference>
<gene>
    <name evidence="5" type="ordered locus">BN4_20067</name>
</gene>
<dbReference type="EMBL" id="FO203427">
    <property type="protein sequence ID" value="CCH50129.1"/>
    <property type="molecule type" value="Genomic_DNA"/>
</dbReference>
<evidence type="ECO:0000259" key="4">
    <source>
        <dbReference type="PROSITE" id="PS50991"/>
    </source>
</evidence>
<dbReference type="PATRIC" id="fig|879567.3.peg.3119"/>
<dbReference type="InterPro" id="IPR013785">
    <property type="entry name" value="Aldolase_TIM"/>
</dbReference>
<dbReference type="PANTHER" id="PTHR42880">
    <property type="entry name" value="HOMOCITRATE SYNTHASE"/>
    <property type="match status" value="1"/>
</dbReference>
<sequence>MLIDTTLREGAQLFGAYFSMKEKEAIIRGLLELGVEELELGWVGQNGLEELIRRVRPFAGATRISAWTPCRDGDIRTAAALNVDRINIGVPVSDLHLKNRLHTNREGLLERLAGTVLSAVLLGVEYVSVGLEDISRADPEFSLTAAMLAQDMGASRVRLSDSLGLLTPSETKKMITSFKENLEIDVAVHCHNDFGMATANAITALASGADYADVSVLGIGERSGIAATEEVAAYFTIKEESHGYQTQGIRQLCHQVAEAAGVPIPRTKAIAGKDIFSCESGIHAHALSKSPDLFEPFSPKTIGADRTLAVGGKSGRAAVAHALDKNGLEYPERELPQLVSAVRKLAWQLERPLTSLELSELAKRN</sequence>
<protein>
    <submittedName>
        <fullName evidence="5">Pyruvate carboxyltransferase</fullName>
    </submittedName>
</protein>
<dbReference type="SUPFAM" id="SSF51569">
    <property type="entry name" value="Aldolase"/>
    <property type="match status" value="1"/>
</dbReference>
<dbReference type="Proteomes" id="UP000011724">
    <property type="component" value="Chromosome"/>
</dbReference>